<feature type="active site" description="Proton donor" evidence="7">
    <location>
        <position position="389"/>
    </location>
</feature>
<evidence type="ECO:0000256" key="7">
    <source>
        <dbReference type="PIRSR" id="PIRSR001112-1"/>
    </source>
</evidence>
<dbReference type="Pfam" id="PF06441">
    <property type="entry name" value="EHN"/>
    <property type="match status" value="1"/>
</dbReference>
<keyword evidence="4 6" id="KW-0058">Aromatic hydrocarbons catabolism</keyword>
<dbReference type="PANTHER" id="PTHR21661">
    <property type="entry name" value="EPOXIDE HYDROLASE 1-RELATED"/>
    <property type="match status" value="1"/>
</dbReference>
<dbReference type="OrthoDB" id="7130006at2759"/>
<evidence type="ECO:0000313" key="11">
    <source>
        <dbReference type="Proteomes" id="UP001154078"/>
    </source>
</evidence>
<name>A0A9P0BGF2_BRAAE</name>
<keyword evidence="11" id="KW-1185">Reference proteome</keyword>
<evidence type="ECO:0000313" key="10">
    <source>
        <dbReference type="EMBL" id="CAH0561419.1"/>
    </source>
</evidence>
<keyword evidence="6" id="KW-0256">Endoplasmic reticulum</keyword>
<dbReference type="PIRSF" id="PIRSF001112">
    <property type="entry name" value="Epoxide_hydrolase"/>
    <property type="match status" value="1"/>
</dbReference>
<evidence type="ECO:0000256" key="3">
    <source>
        <dbReference type="ARBA" id="ARBA00010088"/>
    </source>
</evidence>
<feature type="active site" description="Nucleophile" evidence="7">
    <location>
        <position position="247"/>
    </location>
</feature>
<dbReference type="PANTHER" id="PTHR21661:SF35">
    <property type="entry name" value="EPOXIDE HYDROLASE"/>
    <property type="match status" value="1"/>
</dbReference>
<evidence type="ECO:0000259" key="9">
    <source>
        <dbReference type="Pfam" id="PF06441"/>
    </source>
</evidence>
<dbReference type="EMBL" id="OV121138">
    <property type="protein sequence ID" value="CAH0561419.1"/>
    <property type="molecule type" value="Genomic_DNA"/>
</dbReference>
<feature type="transmembrane region" description="Helical" evidence="8">
    <location>
        <begin position="7"/>
        <end position="40"/>
    </location>
</feature>
<feature type="active site" description="Proton acceptor" evidence="7">
    <location>
        <position position="444"/>
    </location>
</feature>
<comment type="function">
    <text evidence="6">Catalyzes juvenile hormone hydrolysis.</text>
</comment>
<evidence type="ECO:0000256" key="1">
    <source>
        <dbReference type="ARBA" id="ARBA00000221"/>
    </source>
</evidence>
<dbReference type="SUPFAM" id="SSF53474">
    <property type="entry name" value="alpha/beta-Hydrolases"/>
    <property type="match status" value="1"/>
</dbReference>
<dbReference type="PRINTS" id="PR00412">
    <property type="entry name" value="EPOXHYDRLASE"/>
</dbReference>
<reference evidence="10" key="1">
    <citation type="submission" date="2021-12" db="EMBL/GenBank/DDBJ databases">
        <authorList>
            <person name="King R."/>
        </authorList>
    </citation>
    <scope>NUCLEOTIDE SEQUENCE</scope>
</reference>
<dbReference type="GO" id="GO:0033961">
    <property type="term" value="F:cis-stilbene-oxide hydrolase activity"/>
    <property type="evidence" value="ECO:0007669"/>
    <property type="project" value="UniProtKB-UniRule"/>
</dbReference>
<comment type="similarity">
    <text evidence="3 6">Belongs to the peptidase S33 family.</text>
</comment>
<comment type="catalytic activity">
    <reaction evidence="1 6">
        <text>1-(4-methoxyphenyl)-N-methyl-N-[(3-methyloxetan-3-yl)methyl]methanamine + H2O = 2-{[(4-methoxybenzyl)(methyl)amino]methyl}-2-methylpropane-1,3-diol</text>
        <dbReference type="Rhea" id="RHEA:55764"/>
        <dbReference type="ChEBI" id="CHEBI:15377"/>
        <dbReference type="ChEBI" id="CHEBI:139161"/>
        <dbReference type="ChEBI" id="CHEBI:139164"/>
        <dbReference type="EC" id="3.3.2.9"/>
    </reaction>
</comment>
<dbReference type="EC" id="3.3.2.9" evidence="6"/>
<comment type="catalytic activity">
    <reaction evidence="6">
        <text>cis-stilbene oxide + H2O = (1R,2R)-hydrobenzoin</text>
        <dbReference type="Rhea" id="RHEA:23900"/>
        <dbReference type="ChEBI" id="CHEBI:15377"/>
        <dbReference type="ChEBI" id="CHEBI:50004"/>
        <dbReference type="ChEBI" id="CHEBI:50014"/>
        <dbReference type="EC" id="3.3.2.9"/>
    </reaction>
</comment>
<dbReference type="GO" id="GO:0097176">
    <property type="term" value="P:epoxide metabolic process"/>
    <property type="evidence" value="ECO:0007669"/>
    <property type="project" value="TreeGrafter"/>
</dbReference>
<evidence type="ECO:0000256" key="8">
    <source>
        <dbReference type="SAM" id="Phobius"/>
    </source>
</evidence>
<comment type="subcellular location">
    <subcellularLocation>
        <location evidence="6">Endoplasmic reticulum membrane</location>
    </subcellularLocation>
    <subcellularLocation>
        <location evidence="2">Microsome membrane</location>
        <topology evidence="2">Single-pass membrane protein</topology>
    </subcellularLocation>
</comment>
<keyword evidence="8" id="KW-0812">Transmembrane</keyword>
<dbReference type="InterPro" id="IPR000639">
    <property type="entry name" value="Epox_hydrolase-like"/>
</dbReference>
<organism evidence="10 11">
    <name type="scientific">Brassicogethes aeneus</name>
    <name type="common">Rape pollen beetle</name>
    <name type="synonym">Meligethes aeneus</name>
    <dbReference type="NCBI Taxonomy" id="1431903"/>
    <lineage>
        <taxon>Eukaryota</taxon>
        <taxon>Metazoa</taxon>
        <taxon>Ecdysozoa</taxon>
        <taxon>Arthropoda</taxon>
        <taxon>Hexapoda</taxon>
        <taxon>Insecta</taxon>
        <taxon>Pterygota</taxon>
        <taxon>Neoptera</taxon>
        <taxon>Endopterygota</taxon>
        <taxon>Coleoptera</taxon>
        <taxon>Polyphaga</taxon>
        <taxon>Cucujiformia</taxon>
        <taxon>Nitidulidae</taxon>
        <taxon>Meligethinae</taxon>
        <taxon>Brassicogethes</taxon>
    </lineage>
</organism>
<dbReference type="Gene3D" id="3.40.50.1820">
    <property type="entry name" value="alpha/beta hydrolase"/>
    <property type="match status" value="1"/>
</dbReference>
<accession>A0A9P0BGF2</accession>
<gene>
    <name evidence="10" type="ORF">MELIAE_LOCUS10956</name>
</gene>
<keyword evidence="8" id="KW-1133">Transmembrane helix</keyword>
<sequence length="468" mass="53566">MSNNTKIIYAACGALLVGYLAYLGILWATILALIAGFIIYKVKSVLDIPELPVIIENKWWGNGEPRKEDSGSEEFKIHLSDENLNYLKTSLKNSRPLTPPLENAAQEYGMNTNLLREILEFWNTAYDWRERETFLNQFPQYKINIQGLKMHYVHVKPENKNNKKVLPLLLVHGWPGSVREFYEMAPMLTRDDPGRNFVFELVIPSLPGYGFSDGTSKKGLDQVEAAIILKNLMKSVGFNRFYIQGGDWGSVVCTNMATLYPEHVIGIHTNMPVSMTLRATILTAVGMVFPQLVVENKHRHKMYPIKYNYDETAYAHFQQTKPDTIGVALNDSPIGLAAYIIEKFVTWTKLENKKKVDGGLKEKWDYKKLLDNVMIYWINNCITTSMRFYAEFKNSKQQKILNKIPVKVPSGCARFSNEIFYMPDLLLEDKFPNLIHSSELEGGHFAAFEVPDVLAKDIIEFVQKAEKK</sequence>
<proteinExistence type="inferred from homology"/>
<evidence type="ECO:0000256" key="2">
    <source>
        <dbReference type="ARBA" id="ARBA00004111"/>
    </source>
</evidence>
<dbReference type="InterPro" id="IPR029058">
    <property type="entry name" value="AB_hydrolase_fold"/>
</dbReference>
<evidence type="ECO:0000256" key="4">
    <source>
        <dbReference type="ARBA" id="ARBA00022797"/>
    </source>
</evidence>
<evidence type="ECO:0000256" key="5">
    <source>
        <dbReference type="ARBA" id="ARBA00022801"/>
    </source>
</evidence>
<keyword evidence="6 8" id="KW-0472">Membrane</keyword>
<evidence type="ECO:0000256" key="6">
    <source>
        <dbReference type="PIRNR" id="PIRNR001112"/>
    </source>
</evidence>
<dbReference type="InterPro" id="IPR010497">
    <property type="entry name" value="Epoxide_hydro_N"/>
</dbReference>
<feature type="domain" description="Epoxide hydrolase N-terminal" evidence="9">
    <location>
        <begin position="73"/>
        <end position="181"/>
    </location>
</feature>
<protein>
    <recommendedName>
        <fullName evidence="6">Epoxide hydrolase</fullName>
        <ecNumber evidence="6">3.3.2.9</ecNumber>
    </recommendedName>
</protein>
<dbReference type="AlphaFoldDB" id="A0A9P0BGF2"/>
<dbReference type="Proteomes" id="UP001154078">
    <property type="component" value="Chromosome 7"/>
</dbReference>
<keyword evidence="5 6" id="KW-0378">Hydrolase</keyword>
<dbReference type="GO" id="GO:0005789">
    <property type="term" value="C:endoplasmic reticulum membrane"/>
    <property type="evidence" value="ECO:0007669"/>
    <property type="project" value="UniProtKB-SubCell"/>
</dbReference>
<dbReference type="InterPro" id="IPR016292">
    <property type="entry name" value="Epoxide_hydrolase"/>
</dbReference>